<dbReference type="RefSeq" id="WP_204632626.1">
    <property type="nucleotide sequence ID" value="NZ_BSOC01000002.1"/>
</dbReference>
<organism evidence="1 2">
    <name type="scientific">Dyella mobilis</name>
    <dbReference type="NCBI Taxonomy" id="1849582"/>
    <lineage>
        <taxon>Bacteria</taxon>
        <taxon>Pseudomonadati</taxon>
        <taxon>Pseudomonadota</taxon>
        <taxon>Gammaproteobacteria</taxon>
        <taxon>Lysobacterales</taxon>
        <taxon>Rhodanobacteraceae</taxon>
        <taxon>Dyella</taxon>
    </lineage>
</organism>
<accession>A0ABS2KIS7</accession>
<name>A0ABS2KIS7_9GAMM</name>
<protein>
    <submittedName>
        <fullName evidence="1">Uncharacterized protein</fullName>
    </submittedName>
</protein>
<keyword evidence="2" id="KW-1185">Reference proteome</keyword>
<dbReference type="Proteomes" id="UP001430193">
    <property type="component" value="Unassembled WGS sequence"/>
</dbReference>
<reference evidence="1" key="1">
    <citation type="submission" date="2020-10" db="EMBL/GenBank/DDBJ databases">
        <title>Phylogeny of dyella-like bacteria.</title>
        <authorList>
            <person name="Fu J."/>
        </authorList>
    </citation>
    <scope>NUCLEOTIDE SEQUENCE</scope>
    <source>
        <strain evidence="1">DHON07</strain>
    </source>
</reference>
<evidence type="ECO:0000313" key="2">
    <source>
        <dbReference type="Proteomes" id="UP001430193"/>
    </source>
</evidence>
<comment type="caution">
    <text evidence="1">The sequence shown here is derived from an EMBL/GenBank/DDBJ whole genome shotgun (WGS) entry which is preliminary data.</text>
</comment>
<dbReference type="EMBL" id="JADIKF010000039">
    <property type="protein sequence ID" value="MBM7131088.1"/>
    <property type="molecule type" value="Genomic_DNA"/>
</dbReference>
<evidence type="ECO:0000313" key="1">
    <source>
        <dbReference type="EMBL" id="MBM7131088.1"/>
    </source>
</evidence>
<gene>
    <name evidence="1" type="ORF">ISS99_16305</name>
</gene>
<proteinExistence type="predicted"/>
<sequence length="104" mass="11326">MVMNLSAIAARDPRHGVVFLDAHCRGQRVAFRFADDLSPSSHVGQFEAAITPRSIGSSLRLFRVEGASGKFDPNAGEHGMLVVDHVDHFEKLPGWPAEFTTPSP</sequence>